<dbReference type="InterPro" id="IPR016181">
    <property type="entry name" value="Acyl_CoA_acyltransferase"/>
</dbReference>
<keyword evidence="2" id="KW-1185">Reference proteome</keyword>
<comment type="caution">
    <text evidence="1">The sequence shown here is derived from an EMBL/GenBank/DDBJ whole genome shotgun (WGS) entry which is preliminary data.</text>
</comment>
<organism evidence="1 2">
    <name type="scientific">Melghirimyces profundicolus</name>
    <dbReference type="NCBI Taxonomy" id="1242148"/>
    <lineage>
        <taxon>Bacteria</taxon>
        <taxon>Bacillati</taxon>
        <taxon>Bacillota</taxon>
        <taxon>Bacilli</taxon>
        <taxon>Bacillales</taxon>
        <taxon>Thermoactinomycetaceae</taxon>
        <taxon>Melghirimyces</taxon>
    </lineage>
</organism>
<evidence type="ECO:0008006" key="3">
    <source>
        <dbReference type="Google" id="ProtNLM"/>
    </source>
</evidence>
<dbReference type="SUPFAM" id="SSF55729">
    <property type="entry name" value="Acyl-CoA N-acyltransferases (Nat)"/>
    <property type="match status" value="1"/>
</dbReference>
<name>A0A2T6BGY1_9BACL</name>
<dbReference type="Proteomes" id="UP000244240">
    <property type="component" value="Unassembled WGS sequence"/>
</dbReference>
<evidence type="ECO:0000313" key="2">
    <source>
        <dbReference type="Proteomes" id="UP000244240"/>
    </source>
</evidence>
<dbReference type="RefSeq" id="WP_108024978.1">
    <property type="nucleotide sequence ID" value="NZ_QBKR01000019.1"/>
</dbReference>
<gene>
    <name evidence="1" type="ORF">C8P63_11927</name>
</gene>
<evidence type="ECO:0000313" key="1">
    <source>
        <dbReference type="EMBL" id="PTX55320.1"/>
    </source>
</evidence>
<sequence>MIDPLLSGKRVRLTAMEDGDLGAVASWHGDAGFMRRLSAAASFPRSESELKKWLEKSRESPLLVRRRVPFRRVPCHSRLPR</sequence>
<accession>A0A2T6BGY1</accession>
<reference evidence="1 2" key="1">
    <citation type="submission" date="2018-04" db="EMBL/GenBank/DDBJ databases">
        <title>Genomic Encyclopedia of Archaeal and Bacterial Type Strains, Phase II (KMG-II): from individual species to whole genera.</title>
        <authorList>
            <person name="Goeker M."/>
        </authorList>
    </citation>
    <scope>NUCLEOTIDE SEQUENCE [LARGE SCALE GENOMIC DNA]</scope>
    <source>
        <strain evidence="1 2">DSM 45787</strain>
    </source>
</reference>
<protein>
    <recommendedName>
        <fullName evidence="3">Acetyltransferase (GNAT) family protein</fullName>
    </recommendedName>
</protein>
<dbReference type="AlphaFoldDB" id="A0A2T6BGY1"/>
<dbReference type="OrthoDB" id="9795206at2"/>
<proteinExistence type="predicted"/>
<dbReference type="EMBL" id="QBKR01000019">
    <property type="protein sequence ID" value="PTX55320.1"/>
    <property type="molecule type" value="Genomic_DNA"/>
</dbReference>